<evidence type="ECO:0000313" key="2">
    <source>
        <dbReference type="EMBL" id="AKF08615.1"/>
    </source>
</evidence>
<dbReference type="KEGG" id="samy:DB32_005764"/>
<feature type="transmembrane region" description="Helical" evidence="1">
    <location>
        <begin position="112"/>
        <end position="130"/>
    </location>
</feature>
<evidence type="ECO:0000313" key="3">
    <source>
        <dbReference type="Proteomes" id="UP000034883"/>
    </source>
</evidence>
<reference evidence="2 3" key="1">
    <citation type="submission" date="2015-03" db="EMBL/GenBank/DDBJ databases">
        <title>Genome assembly of Sandaracinus amylolyticus DSM 53668.</title>
        <authorList>
            <person name="Sharma G."/>
            <person name="Subramanian S."/>
        </authorList>
    </citation>
    <scope>NUCLEOTIDE SEQUENCE [LARGE SCALE GENOMIC DNA]</scope>
    <source>
        <strain evidence="2 3">DSM 53668</strain>
    </source>
</reference>
<keyword evidence="1" id="KW-1133">Transmembrane helix</keyword>
<dbReference type="EMBL" id="CP011125">
    <property type="protein sequence ID" value="AKF08615.1"/>
    <property type="molecule type" value="Genomic_DNA"/>
</dbReference>
<keyword evidence="3" id="KW-1185">Reference proteome</keyword>
<keyword evidence="1" id="KW-0812">Transmembrane</keyword>
<dbReference type="STRING" id="927083.DB32_005764"/>
<protein>
    <submittedName>
        <fullName evidence="2">Uncharacterized protein</fullName>
    </submittedName>
</protein>
<dbReference type="RefSeq" id="WP_053235738.1">
    <property type="nucleotide sequence ID" value="NZ_CP011125.1"/>
</dbReference>
<name>A0A0F6W6M9_9BACT</name>
<feature type="transmembrane region" description="Helical" evidence="1">
    <location>
        <begin position="20"/>
        <end position="40"/>
    </location>
</feature>
<dbReference type="AlphaFoldDB" id="A0A0F6W6M9"/>
<sequence length="150" mass="15997">MDPEIAALRPSPPSWWKGVVLAELALALLALEVSVVARVLDVPGIELSYLLTRGAVLVVPFGALMGAIAPLVRRHRAPVLWTLTLLLVAIAGFATVRVSYRVSLGRALEDVALGIALLAAPVAVSATLFVRWTPKPATRTDVDALVRTFE</sequence>
<keyword evidence="1" id="KW-0472">Membrane</keyword>
<dbReference type="Proteomes" id="UP000034883">
    <property type="component" value="Chromosome"/>
</dbReference>
<accession>A0A0F6W6M9</accession>
<organism evidence="2 3">
    <name type="scientific">Sandaracinus amylolyticus</name>
    <dbReference type="NCBI Taxonomy" id="927083"/>
    <lineage>
        <taxon>Bacteria</taxon>
        <taxon>Pseudomonadati</taxon>
        <taxon>Myxococcota</taxon>
        <taxon>Polyangia</taxon>
        <taxon>Polyangiales</taxon>
        <taxon>Sandaracinaceae</taxon>
        <taxon>Sandaracinus</taxon>
    </lineage>
</organism>
<feature type="transmembrane region" description="Helical" evidence="1">
    <location>
        <begin position="79"/>
        <end position="100"/>
    </location>
</feature>
<gene>
    <name evidence="2" type="ORF">DB32_005764</name>
</gene>
<evidence type="ECO:0000256" key="1">
    <source>
        <dbReference type="SAM" id="Phobius"/>
    </source>
</evidence>
<feature type="transmembrane region" description="Helical" evidence="1">
    <location>
        <begin position="52"/>
        <end position="72"/>
    </location>
</feature>
<proteinExistence type="predicted"/>